<evidence type="ECO:0000256" key="1">
    <source>
        <dbReference type="SAM" id="SignalP"/>
    </source>
</evidence>
<proteinExistence type="predicted"/>
<name>A0A0M3IF51_ASCLU</name>
<reference evidence="3" key="1">
    <citation type="submission" date="2017-02" db="UniProtKB">
        <authorList>
            <consortium name="WormBaseParasite"/>
        </authorList>
    </citation>
    <scope>IDENTIFICATION</scope>
</reference>
<organism evidence="2 3">
    <name type="scientific">Ascaris lumbricoides</name>
    <name type="common">Giant roundworm</name>
    <dbReference type="NCBI Taxonomy" id="6252"/>
    <lineage>
        <taxon>Eukaryota</taxon>
        <taxon>Metazoa</taxon>
        <taxon>Ecdysozoa</taxon>
        <taxon>Nematoda</taxon>
        <taxon>Chromadorea</taxon>
        <taxon>Rhabditida</taxon>
        <taxon>Spirurina</taxon>
        <taxon>Ascaridomorpha</taxon>
        <taxon>Ascaridoidea</taxon>
        <taxon>Ascarididae</taxon>
        <taxon>Ascaris</taxon>
    </lineage>
</organism>
<dbReference type="Proteomes" id="UP000036681">
    <property type="component" value="Unplaced"/>
</dbReference>
<keyword evidence="1" id="KW-0732">Signal</keyword>
<sequence length="98" mass="10745">MRSNLLVSFCALVAPLFLEGIHAIPLAHMGPEGTLFVLPGEEEMAGVSIGSQPWMHKLQPNVDSIKKRANGIMGLTMSNDIGRFLQYLSPRNVARRTV</sequence>
<dbReference type="WBParaSite" id="ALUE_0001680601-mRNA-1">
    <property type="protein sequence ID" value="ALUE_0001680601-mRNA-1"/>
    <property type="gene ID" value="ALUE_0001680601"/>
</dbReference>
<accession>A0A0M3IF51</accession>
<feature type="chain" id="PRO_5005657130" evidence="1">
    <location>
        <begin position="24"/>
        <end position="98"/>
    </location>
</feature>
<feature type="signal peptide" evidence="1">
    <location>
        <begin position="1"/>
        <end position="23"/>
    </location>
</feature>
<evidence type="ECO:0000313" key="2">
    <source>
        <dbReference type="Proteomes" id="UP000036681"/>
    </source>
</evidence>
<protein>
    <submittedName>
        <fullName evidence="3">Uncharacterized protein</fullName>
    </submittedName>
</protein>
<evidence type="ECO:0000313" key="3">
    <source>
        <dbReference type="WBParaSite" id="ALUE_0001680601-mRNA-1"/>
    </source>
</evidence>
<dbReference type="AlphaFoldDB" id="A0A0M3IF51"/>
<keyword evidence="2" id="KW-1185">Reference proteome</keyword>